<dbReference type="AlphaFoldDB" id="A0A1A8EVG9"/>
<feature type="non-terminal residue" evidence="1">
    <location>
        <position position="89"/>
    </location>
</feature>
<reference evidence="1" key="2">
    <citation type="submission" date="2016-06" db="EMBL/GenBank/DDBJ databases">
        <title>The genome of a short-lived fish provides insights into sex chromosome evolution and the genetic control of aging.</title>
        <authorList>
            <person name="Reichwald K."/>
            <person name="Felder M."/>
            <person name="Petzold A."/>
            <person name="Koch P."/>
            <person name="Groth M."/>
            <person name="Platzer M."/>
        </authorList>
    </citation>
    <scope>NUCLEOTIDE SEQUENCE</scope>
    <source>
        <tissue evidence="1">Brain</tissue>
    </source>
</reference>
<sequence>ILYFLWCMSFDVLVMNRFFFKYLIYPLPTPVNKYSSMKFSFRMKWKRDVMLPNTGSNCKISQYIMCNCCYAVLLNVCLMQQLKWHTDFK</sequence>
<proteinExistence type="predicted"/>
<reference evidence="1" key="1">
    <citation type="submission" date="2016-05" db="EMBL/GenBank/DDBJ databases">
        <authorList>
            <person name="Lavstsen T."/>
            <person name="Jespersen J.S."/>
        </authorList>
    </citation>
    <scope>NUCLEOTIDE SEQUENCE</scope>
    <source>
        <tissue evidence="1">Brain</tissue>
    </source>
</reference>
<name>A0A1A8EVG9_9TELE</name>
<feature type="non-terminal residue" evidence="1">
    <location>
        <position position="1"/>
    </location>
</feature>
<organism evidence="1">
    <name type="scientific">Nothobranchius korthausae</name>
    <dbReference type="NCBI Taxonomy" id="1143690"/>
    <lineage>
        <taxon>Eukaryota</taxon>
        <taxon>Metazoa</taxon>
        <taxon>Chordata</taxon>
        <taxon>Craniata</taxon>
        <taxon>Vertebrata</taxon>
        <taxon>Euteleostomi</taxon>
        <taxon>Actinopterygii</taxon>
        <taxon>Neopterygii</taxon>
        <taxon>Teleostei</taxon>
        <taxon>Neoteleostei</taxon>
        <taxon>Acanthomorphata</taxon>
        <taxon>Ovalentaria</taxon>
        <taxon>Atherinomorphae</taxon>
        <taxon>Cyprinodontiformes</taxon>
        <taxon>Nothobranchiidae</taxon>
        <taxon>Nothobranchius</taxon>
    </lineage>
</organism>
<protein>
    <submittedName>
        <fullName evidence="1">Uncharacterized protein</fullName>
    </submittedName>
</protein>
<evidence type="ECO:0000313" key="1">
    <source>
        <dbReference type="EMBL" id="SBQ51145.1"/>
    </source>
</evidence>
<gene>
    <name evidence="1" type="primary">Nfu_g_1_015633</name>
</gene>
<accession>A0A1A8EVG9</accession>
<dbReference type="EMBL" id="HAEB01004618">
    <property type="protein sequence ID" value="SBQ51145.1"/>
    <property type="molecule type" value="Transcribed_RNA"/>
</dbReference>